<sequence>MKNRFMIYRKGHSVASALLFVLLIAHLLLPLLAWLGSAAGFPLGNLFSSEGIRWYYLHIQDCYRSPFMTVVFPVVLVLGAIERSGLSEIIEDSVSKGVLSLTYRQRKACLMAGTFLLLYLAGMLLLLFGPYAILLSVTGHLYPSPFVSGILQTMSLGFVLTSLLYAVLSFHLRGWQECLSVLYWGIQRYDVWILISMLAVQLYNALCYVWNGA</sequence>
<dbReference type="EMBL" id="CACRUT010000031">
    <property type="protein sequence ID" value="VYU67443.1"/>
    <property type="molecule type" value="Genomic_DNA"/>
</dbReference>
<accession>A0A6N3GU18</accession>
<keyword evidence="1" id="KW-0812">Transmembrane</keyword>
<dbReference type="AlphaFoldDB" id="A0A6N3GU18"/>
<organism evidence="2">
    <name type="scientific">Paraprevotella clara</name>
    <dbReference type="NCBI Taxonomy" id="454154"/>
    <lineage>
        <taxon>Bacteria</taxon>
        <taxon>Pseudomonadati</taxon>
        <taxon>Bacteroidota</taxon>
        <taxon>Bacteroidia</taxon>
        <taxon>Bacteroidales</taxon>
        <taxon>Prevotellaceae</taxon>
        <taxon>Paraprevotella</taxon>
    </lineage>
</organism>
<feature type="transmembrane region" description="Helical" evidence="1">
    <location>
        <begin position="109"/>
        <end position="134"/>
    </location>
</feature>
<feature type="transmembrane region" description="Helical" evidence="1">
    <location>
        <begin position="146"/>
        <end position="168"/>
    </location>
</feature>
<dbReference type="InterPro" id="IPR004697">
    <property type="entry name" value="AbgT"/>
</dbReference>
<feature type="transmembrane region" description="Helical" evidence="1">
    <location>
        <begin position="189"/>
        <end position="211"/>
    </location>
</feature>
<feature type="transmembrane region" description="Helical" evidence="1">
    <location>
        <begin position="62"/>
        <end position="81"/>
    </location>
</feature>
<dbReference type="RefSeq" id="WP_412441516.1">
    <property type="nucleotide sequence ID" value="NZ_CACRUT010000031.1"/>
</dbReference>
<proteinExistence type="predicted"/>
<evidence type="ECO:0000313" key="2">
    <source>
        <dbReference type="EMBL" id="VYU67443.1"/>
    </source>
</evidence>
<keyword evidence="1" id="KW-0472">Membrane</keyword>
<evidence type="ECO:0000256" key="1">
    <source>
        <dbReference type="SAM" id="Phobius"/>
    </source>
</evidence>
<gene>
    <name evidence="2" type="ORF">PCLFYP37_00590</name>
</gene>
<name>A0A6N3GU18_9BACT</name>
<keyword evidence="1" id="KW-1133">Transmembrane helix</keyword>
<dbReference type="Pfam" id="PF03806">
    <property type="entry name" value="ABG_transport"/>
    <property type="match status" value="1"/>
</dbReference>
<protein>
    <submittedName>
        <fullName evidence="2">AbgT putative transporter family protein</fullName>
    </submittedName>
</protein>
<dbReference type="GO" id="GO:1902604">
    <property type="term" value="P:p-aminobenzoyl-glutamate transmembrane transport"/>
    <property type="evidence" value="ECO:0007669"/>
    <property type="project" value="InterPro"/>
</dbReference>
<reference evidence="2" key="1">
    <citation type="submission" date="2019-11" db="EMBL/GenBank/DDBJ databases">
        <authorList>
            <person name="Feng L."/>
        </authorList>
    </citation>
    <scope>NUCLEOTIDE SEQUENCE</scope>
    <source>
        <strain evidence="2">PclaraLFYP37</strain>
    </source>
</reference>
<dbReference type="GO" id="GO:0015558">
    <property type="term" value="F:secondary active p-aminobenzoyl-glutamate transmembrane transporter activity"/>
    <property type="evidence" value="ECO:0007669"/>
    <property type="project" value="InterPro"/>
</dbReference>